<protein>
    <submittedName>
        <fullName evidence="1">Uncharacterized protein</fullName>
    </submittedName>
</protein>
<evidence type="ECO:0000313" key="1">
    <source>
        <dbReference type="EMBL" id="KIK05651.1"/>
    </source>
</evidence>
<proteinExistence type="predicted"/>
<dbReference type="AlphaFoldDB" id="A0A0C9XKU3"/>
<organism evidence="1 2">
    <name type="scientific">Laccaria amethystina LaAM-08-1</name>
    <dbReference type="NCBI Taxonomy" id="1095629"/>
    <lineage>
        <taxon>Eukaryota</taxon>
        <taxon>Fungi</taxon>
        <taxon>Dikarya</taxon>
        <taxon>Basidiomycota</taxon>
        <taxon>Agaricomycotina</taxon>
        <taxon>Agaricomycetes</taxon>
        <taxon>Agaricomycetidae</taxon>
        <taxon>Agaricales</taxon>
        <taxon>Agaricineae</taxon>
        <taxon>Hydnangiaceae</taxon>
        <taxon>Laccaria</taxon>
    </lineage>
</organism>
<sequence>MAKMLREAGKLIHRPSRTCMRLSPAPTWVLPAFKFHYLRRVIRCIAVEHERKPPARFGVAHLVGSGDGATGSTIDLFRAPQTSLLKYIPPFEVERLALTPPETIRPWRGRIHLWRSSV</sequence>
<gene>
    <name evidence="1" type="ORF">K443DRAFT_334645</name>
</gene>
<dbReference type="HOGENOM" id="CLU_2073532_0_0_1"/>
<keyword evidence="2" id="KW-1185">Reference proteome</keyword>
<dbReference type="EMBL" id="KN838558">
    <property type="protein sequence ID" value="KIK05651.1"/>
    <property type="molecule type" value="Genomic_DNA"/>
</dbReference>
<dbReference type="Proteomes" id="UP000054477">
    <property type="component" value="Unassembled WGS sequence"/>
</dbReference>
<reference evidence="2" key="2">
    <citation type="submission" date="2015-01" db="EMBL/GenBank/DDBJ databases">
        <title>Evolutionary Origins and Diversification of the Mycorrhizal Mutualists.</title>
        <authorList>
            <consortium name="DOE Joint Genome Institute"/>
            <consortium name="Mycorrhizal Genomics Consortium"/>
            <person name="Kohler A."/>
            <person name="Kuo A."/>
            <person name="Nagy L.G."/>
            <person name="Floudas D."/>
            <person name="Copeland A."/>
            <person name="Barry K.W."/>
            <person name="Cichocki N."/>
            <person name="Veneault-Fourrey C."/>
            <person name="LaButti K."/>
            <person name="Lindquist E.A."/>
            <person name="Lipzen A."/>
            <person name="Lundell T."/>
            <person name="Morin E."/>
            <person name="Murat C."/>
            <person name="Riley R."/>
            <person name="Ohm R."/>
            <person name="Sun H."/>
            <person name="Tunlid A."/>
            <person name="Henrissat B."/>
            <person name="Grigoriev I.V."/>
            <person name="Hibbett D.S."/>
            <person name="Martin F."/>
        </authorList>
    </citation>
    <scope>NUCLEOTIDE SEQUENCE [LARGE SCALE GENOMIC DNA]</scope>
    <source>
        <strain evidence="2">LaAM-08-1</strain>
    </source>
</reference>
<evidence type="ECO:0000313" key="2">
    <source>
        <dbReference type="Proteomes" id="UP000054477"/>
    </source>
</evidence>
<accession>A0A0C9XKU3</accession>
<reference evidence="1 2" key="1">
    <citation type="submission" date="2014-04" db="EMBL/GenBank/DDBJ databases">
        <authorList>
            <consortium name="DOE Joint Genome Institute"/>
            <person name="Kuo A."/>
            <person name="Kohler A."/>
            <person name="Nagy L.G."/>
            <person name="Floudas D."/>
            <person name="Copeland A."/>
            <person name="Barry K.W."/>
            <person name="Cichocki N."/>
            <person name="Veneault-Fourrey C."/>
            <person name="LaButti K."/>
            <person name="Lindquist E.A."/>
            <person name="Lipzen A."/>
            <person name="Lundell T."/>
            <person name="Morin E."/>
            <person name="Murat C."/>
            <person name="Sun H."/>
            <person name="Tunlid A."/>
            <person name="Henrissat B."/>
            <person name="Grigoriev I.V."/>
            <person name="Hibbett D.S."/>
            <person name="Martin F."/>
            <person name="Nordberg H.P."/>
            <person name="Cantor M.N."/>
            <person name="Hua S.X."/>
        </authorList>
    </citation>
    <scope>NUCLEOTIDE SEQUENCE [LARGE SCALE GENOMIC DNA]</scope>
    <source>
        <strain evidence="1 2">LaAM-08-1</strain>
    </source>
</reference>
<name>A0A0C9XKU3_9AGAR</name>